<organism evidence="6 7">
    <name type="scientific">Tetrahymena thermophila (strain SB210)</name>
    <dbReference type="NCBI Taxonomy" id="312017"/>
    <lineage>
        <taxon>Eukaryota</taxon>
        <taxon>Sar</taxon>
        <taxon>Alveolata</taxon>
        <taxon>Ciliophora</taxon>
        <taxon>Intramacronucleata</taxon>
        <taxon>Oligohymenophorea</taxon>
        <taxon>Hymenostomatida</taxon>
        <taxon>Tetrahymenina</taxon>
        <taxon>Tetrahymenidae</taxon>
        <taxon>Tetrahymena</taxon>
    </lineage>
</organism>
<dbReference type="HOGENOM" id="CLU_054306_0_0_1"/>
<feature type="transmembrane region" description="Helical" evidence="5">
    <location>
        <begin position="287"/>
        <end position="306"/>
    </location>
</feature>
<feature type="transmembrane region" description="Helical" evidence="5">
    <location>
        <begin position="20"/>
        <end position="37"/>
    </location>
</feature>
<feature type="transmembrane region" description="Helical" evidence="5">
    <location>
        <begin position="405"/>
        <end position="425"/>
    </location>
</feature>
<dbReference type="InterPro" id="IPR036259">
    <property type="entry name" value="MFS_trans_sf"/>
</dbReference>
<dbReference type="EMBL" id="GG662622">
    <property type="protein sequence ID" value="EAR85362.1"/>
    <property type="molecule type" value="Genomic_DNA"/>
</dbReference>
<dbReference type="Proteomes" id="UP000009168">
    <property type="component" value="Unassembled WGS sequence"/>
</dbReference>
<dbReference type="InParanoid" id="I7M026"/>
<evidence type="ECO:0000313" key="6">
    <source>
        <dbReference type="EMBL" id="EAR85362.1"/>
    </source>
</evidence>
<keyword evidence="3 5" id="KW-1133">Transmembrane helix</keyword>
<reference evidence="7" key="1">
    <citation type="journal article" date="2006" name="PLoS Biol.">
        <title>Macronuclear genome sequence of the ciliate Tetrahymena thermophila, a model eukaryote.</title>
        <authorList>
            <person name="Eisen J.A."/>
            <person name="Coyne R.S."/>
            <person name="Wu M."/>
            <person name="Wu D."/>
            <person name="Thiagarajan M."/>
            <person name="Wortman J.R."/>
            <person name="Badger J.H."/>
            <person name="Ren Q."/>
            <person name="Amedeo P."/>
            <person name="Jones K.M."/>
            <person name="Tallon L.J."/>
            <person name="Delcher A.L."/>
            <person name="Salzberg S.L."/>
            <person name="Silva J.C."/>
            <person name="Haas B.J."/>
            <person name="Majoros W.H."/>
            <person name="Farzad M."/>
            <person name="Carlton J.M."/>
            <person name="Smith R.K. Jr."/>
            <person name="Garg J."/>
            <person name="Pearlman R.E."/>
            <person name="Karrer K.M."/>
            <person name="Sun L."/>
            <person name="Manning G."/>
            <person name="Elde N.C."/>
            <person name="Turkewitz A.P."/>
            <person name="Asai D.J."/>
            <person name="Wilkes D.E."/>
            <person name="Wang Y."/>
            <person name="Cai H."/>
            <person name="Collins K."/>
            <person name="Stewart B.A."/>
            <person name="Lee S.R."/>
            <person name="Wilamowska K."/>
            <person name="Weinberg Z."/>
            <person name="Ruzzo W.L."/>
            <person name="Wloga D."/>
            <person name="Gaertig J."/>
            <person name="Frankel J."/>
            <person name="Tsao C.-C."/>
            <person name="Gorovsky M.A."/>
            <person name="Keeling P.J."/>
            <person name="Waller R.F."/>
            <person name="Patron N.J."/>
            <person name="Cherry J.M."/>
            <person name="Stover N.A."/>
            <person name="Krieger C.J."/>
            <person name="del Toro C."/>
            <person name="Ryder H.F."/>
            <person name="Williamson S.C."/>
            <person name="Barbeau R.A."/>
            <person name="Hamilton E.P."/>
            <person name="Orias E."/>
        </authorList>
    </citation>
    <scope>NUCLEOTIDE SEQUENCE [LARGE SCALE GENOMIC DNA]</scope>
    <source>
        <strain evidence="7">SB210</strain>
    </source>
</reference>
<feature type="transmembrane region" description="Helical" evidence="5">
    <location>
        <begin position="190"/>
        <end position="210"/>
    </location>
</feature>
<comment type="subcellular location">
    <subcellularLocation>
        <location evidence="1">Membrane</location>
        <topology evidence="1">Multi-pass membrane protein</topology>
    </subcellularLocation>
</comment>
<evidence type="ECO:0000256" key="4">
    <source>
        <dbReference type="ARBA" id="ARBA00023136"/>
    </source>
</evidence>
<dbReference type="eggNOG" id="KOG3097">
    <property type="taxonomic scope" value="Eukaryota"/>
</dbReference>
<dbReference type="PANTHER" id="PTHR23294">
    <property type="entry name" value="ET TRANSLATION PRODUCT-RELATED"/>
    <property type="match status" value="1"/>
</dbReference>
<feature type="transmembrane region" description="Helical" evidence="5">
    <location>
        <begin position="119"/>
        <end position="142"/>
    </location>
</feature>
<proteinExistence type="predicted"/>
<dbReference type="RefSeq" id="XP_001033025.1">
    <property type="nucleotide sequence ID" value="XM_001033025.3"/>
</dbReference>
<dbReference type="Gene3D" id="1.20.1250.20">
    <property type="entry name" value="MFS general substrate transporter like domains"/>
    <property type="match status" value="1"/>
</dbReference>
<feature type="transmembrane region" description="Helical" evidence="5">
    <location>
        <begin position="245"/>
        <end position="267"/>
    </location>
</feature>
<dbReference type="PANTHER" id="PTHR23294:SF0">
    <property type="entry name" value="UNC93-LIKE PROTEIN MFSD11"/>
    <property type="match status" value="1"/>
</dbReference>
<dbReference type="OrthoDB" id="289546at2759"/>
<keyword evidence="2 5" id="KW-0812">Transmembrane</keyword>
<dbReference type="Pfam" id="PF07690">
    <property type="entry name" value="MFS_1"/>
    <property type="match status" value="1"/>
</dbReference>
<dbReference type="AlphaFoldDB" id="I7M026"/>
<name>I7M026_TETTS</name>
<dbReference type="SUPFAM" id="SSF103473">
    <property type="entry name" value="MFS general substrate transporter"/>
    <property type="match status" value="1"/>
</dbReference>
<evidence type="ECO:0000256" key="1">
    <source>
        <dbReference type="ARBA" id="ARBA00004141"/>
    </source>
</evidence>
<dbReference type="KEGG" id="tet:TTHERM_00471390"/>
<dbReference type="OMA" id="IYLEINC"/>
<keyword evidence="7" id="KW-1185">Reference proteome</keyword>
<evidence type="ECO:0000313" key="7">
    <source>
        <dbReference type="Proteomes" id="UP000009168"/>
    </source>
</evidence>
<sequence length="479" mass="53037">MENTEKDLKIDSKAYLRGKLKVVVLSFTFMALFSTFNSAQNLVGSLYTSQGYDDLGLISLFVVYIVFAFASFFANFFINKFSYKVIFFFSSLGYVAFAASGIWVCSCKNAIHEGACSKGVIYFIVLASAALCGFSASTIWVAQGGYIDSISQDFPNKKGTLFGIFWAINQGSQIVGNLMGMFILNYLDNLYYFLIMTFLGLGASFLFLLLPSVSKKKEENGNQVSAISQAKSVFVLMGTRKVRPFLPLISLAGVVVAFYSGFLSKLVNNSIQADTNTDDGKDEVSKKLSFVLIVLGCSEVISGIISGKLADKFNIYKIAIIATITVQIALLLSFLGLYTNSYLVCFFVAACWGFNDCFLQNVTSVICSKDYEGQLEIFQINRFLQSITVAIVQIINVLLKNSPDYIFVFIIFIFQMVTNYFTTYLDKKPDIKSTTTLIKANSDEVHHDFELEKLKSKNSTDKAMHQNLETQGVAVASAS</sequence>
<feature type="transmembrane region" description="Helical" evidence="5">
    <location>
        <begin position="85"/>
        <end position="104"/>
    </location>
</feature>
<gene>
    <name evidence="6" type="ORF">TTHERM_00471390</name>
</gene>
<evidence type="ECO:0000256" key="2">
    <source>
        <dbReference type="ARBA" id="ARBA00022692"/>
    </source>
</evidence>
<feature type="transmembrane region" description="Helical" evidence="5">
    <location>
        <begin position="163"/>
        <end position="184"/>
    </location>
</feature>
<dbReference type="InterPro" id="IPR051617">
    <property type="entry name" value="UNC-93-like_regulator"/>
</dbReference>
<dbReference type="InterPro" id="IPR011701">
    <property type="entry name" value="MFS"/>
</dbReference>
<keyword evidence="4 5" id="KW-0472">Membrane</keyword>
<protein>
    <submittedName>
        <fullName evidence="6">MFS transporter</fullName>
    </submittedName>
</protein>
<evidence type="ECO:0000256" key="5">
    <source>
        <dbReference type="SAM" id="Phobius"/>
    </source>
</evidence>
<dbReference type="GeneID" id="7830058"/>
<accession>I7M026</accession>
<dbReference type="GO" id="GO:0016020">
    <property type="term" value="C:membrane"/>
    <property type="evidence" value="ECO:0007669"/>
    <property type="project" value="UniProtKB-SubCell"/>
</dbReference>
<feature type="transmembrane region" description="Helical" evidence="5">
    <location>
        <begin position="57"/>
        <end position="78"/>
    </location>
</feature>
<dbReference type="GO" id="GO:0022857">
    <property type="term" value="F:transmembrane transporter activity"/>
    <property type="evidence" value="ECO:0007669"/>
    <property type="project" value="InterPro"/>
</dbReference>
<evidence type="ECO:0000256" key="3">
    <source>
        <dbReference type="ARBA" id="ARBA00022989"/>
    </source>
</evidence>